<keyword evidence="1" id="KW-0812">Transmembrane</keyword>
<organism evidence="2 3">
    <name type="scientific">Acinetobacter proteolyticus</name>
    <dbReference type="NCBI Taxonomy" id="1776741"/>
    <lineage>
        <taxon>Bacteria</taxon>
        <taxon>Pseudomonadati</taxon>
        <taxon>Pseudomonadota</taxon>
        <taxon>Gammaproteobacteria</taxon>
        <taxon>Moraxellales</taxon>
        <taxon>Moraxellaceae</taxon>
        <taxon>Acinetobacter</taxon>
    </lineage>
</organism>
<evidence type="ECO:0000313" key="3">
    <source>
        <dbReference type="Proteomes" id="UP000430404"/>
    </source>
</evidence>
<keyword evidence="1" id="KW-0472">Membrane</keyword>
<feature type="transmembrane region" description="Helical" evidence="1">
    <location>
        <begin position="36"/>
        <end position="52"/>
    </location>
</feature>
<dbReference type="Proteomes" id="UP000430404">
    <property type="component" value="Unassembled WGS sequence"/>
</dbReference>
<dbReference type="AlphaFoldDB" id="A0A653K999"/>
<keyword evidence="1" id="KW-1133">Transmembrane helix</keyword>
<dbReference type="EMBL" id="CABWKZ010000045">
    <property type="protein sequence ID" value="VXA57538.1"/>
    <property type="molecule type" value="Genomic_DNA"/>
</dbReference>
<evidence type="ECO:0000313" key="2">
    <source>
        <dbReference type="EMBL" id="VXA57538.1"/>
    </source>
</evidence>
<name>A0A653K999_9GAMM</name>
<gene>
    <name evidence="2" type="ORF">ACI8B_50025</name>
</gene>
<proteinExistence type="predicted"/>
<reference evidence="2 3" key="1">
    <citation type="submission" date="2019-10" db="EMBL/GenBank/DDBJ databases">
        <authorList>
            <person name="Karimi E."/>
        </authorList>
    </citation>
    <scope>NUCLEOTIDE SEQUENCE [LARGE SCALE GENOMIC DNA]</scope>
    <source>
        <strain evidence="2">Acinetobacter sp. 8BE</strain>
    </source>
</reference>
<feature type="transmembrane region" description="Helical" evidence="1">
    <location>
        <begin position="57"/>
        <end position="76"/>
    </location>
</feature>
<accession>A0A653K999</accession>
<feature type="transmembrane region" description="Helical" evidence="1">
    <location>
        <begin position="12"/>
        <end position="30"/>
    </location>
</feature>
<evidence type="ECO:0000256" key="1">
    <source>
        <dbReference type="SAM" id="Phobius"/>
    </source>
</evidence>
<protein>
    <submittedName>
        <fullName evidence="2">Uncharacterized protein</fullName>
    </submittedName>
</protein>
<sequence length="78" mass="9425">MGYNLNFLGENKVAKLLSLTILILFFYYIFNEKFRVWYVSIIYTLMFAYIFVKNKKIIMNIPLMVFCLISFFTFSLSY</sequence>